<accession>A0A8E7B548</accession>
<dbReference type="EMBL" id="CP075546">
    <property type="protein sequence ID" value="QVV90606.1"/>
    <property type="molecule type" value="Genomic_DNA"/>
</dbReference>
<keyword evidence="3" id="KW-1185">Reference proteome</keyword>
<gene>
    <name evidence="2" type="ORF">KHC33_09905</name>
</gene>
<dbReference type="AlphaFoldDB" id="A0A8E7B548"/>
<dbReference type="GeneID" id="94047057"/>
<evidence type="ECO:0000259" key="1">
    <source>
        <dbReference type="Pfam" id="PF06445"/>
    </source>
</evidence>
<name>A0A8E7B548_9EURY</name>
<dbReference type="InterPro" id="IPR029442">
    <property type="entry name" value="GyrI-like"/>
</dbReference>
<evidence type="ECO:0000313" key="3">
    <source>
        <dbReference type="Proteomes" id="UP000680656"/>
    </source>
</evidence>
<protein>
    <submittedName>
        <fullName evidence="2">GyrI-like domain-containing protein</fullName>
    </submittedName>
</protein>
<dbReference type="Proteomes" id="UP000680656">
    <property type="component" value="Chromosome"/>
</dbReference>
<dbReference type="SUPFAM" id="SSF55136">
    <property type="entry name" value="Probable bacterial effector-binding domain"/>
    <property type="match status" value="1"/>
</dbReference>
<dbReference type="KEGG" id="mrtj:KHC33_09905"/>
<proteinExistence type="predicted"/>
<feature type="domain" description="GyrI-like small molecule binding" evidence="1">
    <location>
        <begin position="3"/>
        <end position="64"/>
    </location>
</feature>
<reference evidence="2 3" key="1">
    <citation type="submission" date="2021-05" db="EMBL/GenBank/DDBJ databases">
        <title>A novel Methanospirillum isolate from a pyrite-forming mixed culture.</title>
        <authorList>
            <person name="Bunk B."/>
            <person name="Sproer C."/>
            <person name="Spring S."/>
            <person name="Pester M."/>
        </authorList>
    </citation>
    <scope>NUCLEOTIDE SEQUENCE [LARGE SCALE GENOMIC DNA]</scope>
    <source>
        <strain evidence="2 3">J.3.6.1-F.2.7.3</strain>
    </source>
</reference>
<dbReference type="Pfam" id="PF06445">
    <property type="entry name" value="GyrI-like"/>
    <property type="match status" value="1"/>
</dbReference>
<evidence type="ECO:0000313" key="2">
    <source>
        <dbReference type="EMBL" id="QVV90606.1"/>
    </source>
</evidence>
<dbReference type="InterPro" id="IPR011256">
    <property type="entry name" value="Reg_factor_effector_dom_sf"/>
</dbReference>
<sequence>MSIYHDGEYRESGADVEIAVPVTGRLPEQILGITIRALPGGMFTSVIHKGPYQDVHESWGKLYE</sequence>
<organism evidence="2 3">
    <name type="scientific">Methanospirillum purgamenti</name>
    <dbReference type="NCBI Taxonomy" id="2834276"/>
    <lineage>
        <taxon>Archaea</taxon>
        <taxon>Methanobacteriati</taxon>
        <taxon>Methanobacteriota</taxon>
        <taxon>Stenosarchaea group</taxon>
        <taxon>Methanomicrobia</taxon>
        <taxon>Methanomicrobiales</taxon>
        <taxon>Methanospirillaceae</taxon>
        <taxon>Methanospirillum</taxon>
    </lineage>
</organism>
<dbReference type="Gene3D" id="3.20.80.10">
    <property type="entry name" value="Regulatory factor, effector binding domain"/>
    <property type="match status" value="1"/>
</dbReference>
<dbReference type="RefSeq" id="WP_214421372.1">
    <property type="nucleotide sequence ID" value="NZ_CP075546.1"/>
</dbReference>